<comment type="subunit">
    <text evidence="9">Associates with the 50S ribosomal subunit.</text>
</comment>
<comment type="function">
    <text evidence="8 9 11">GTPase that plays an essential role in the late steps of ribosome biogenesis.</text>
</comment>
<keyword evidence="14" id="KW-1185">Reference proteome</keyword>
<evidence type="ECO:0000256" key="8">
    <source>
        <dbReference type="ARBA" id="ARBA00053470"/>
    </source>
</evidence>
<dbReference type="NCBIfam" id="NF002828">
    <property type="entry name" value="PRK03003.1"/>
    <property type="match status" value="1"/>
</dbReference>
<dbReference type="CDD" id="cd01895">
    <property type="entry name" value="EngA2"/>
    <property type="match status" value="1"/>
</dbReference>
<dbReference type="NCBIfam" id="TIGR00231">
    <property type="entry name" value="small_GTP"/>
    <property type="match status" value="2"/>
</dbReference>
<dbReference type="InterPro" id="IPR015946">
    <property type="entry name" value="KH_dom-like_a/b"/>
</dbReference>
<dbReference type="PIRSF" id="PIRSF006485">
    <property type="entry name" value="GTP-binding_EngA"/>
    <property type="match status" value="1"/>
</dbReference>
<evidence type="ECO:0000259" key="12">
    <source>
        <dbReference type="PROSITE" id="PS51712"/>
    </source>
</evidence>
<dbReference type="InterPro" id="IPR005225">
    <property type="entry name" value="Small_GTP-bd"/>
</dbReference>
<dbReference type="PRINTS" id="PR00326">
    <property type="entry name" value="GTP1OBG"/>
</dbReference>
<evidence type="ECO:0000256" key="1">
    <source>
        <dbReference type="ARBA" id="ARBA00008279"/>
    </source>
</evidence>
<feature type="binding site" evidence="9">
    <location>
        <begin position="361"/>
        <end position="364"/>
    </location>
    <ligand>
        <name>GTP</name>
        <dbReference type="ChEBI" id="CHEBI:37565"/>
        <label>2</label>
    </ligand>
</feature>
<dbReference type="InterPro" id="IPR016484">
    <property type="entry name" value="GTPase_Der"/>
</dbReference>
<dbReference type="Pfam" id="PF14714">
    <property type="entry name" value="KH_dom-like"/>
    <property type="match status" value="1"/>
</dbReference>
<dbReference type="Gene3D" id="3.40.50.300">
    <property type="entry name" value="P-loop containing nucleotide triphosphate hydrolases"/>
    <property type="match status" value="2"/>
</dbReference>
<dbReference type="InterPro" id="IPR032859">
    <property type="entry name" value="KH_dom-like"/>
</dbReference>
<keyword evidence="5 9" id="KW-0547">Nucleotide-binding</keyword>
<reference evidence="13 14" key="1">
    <citation type="submission" date="2019-03" db="EMBL/GenBank/DDBJ databases">
        <title>Genomics of glacier-inhabiting Cryobacterium strains.</title>
        <authorList>
            <person name="Liu Q."/>
            <person name="Xin Y.-H."/>
        </authorList>
    </citation>
    <scope>NUCLEOTIDE SEQUENCE [LARGE SCALE GENOMIC DNA]</scope>
    <source>
        <strain evidence="13 14">HLT2-23</strain>
    </source>
</reference>
<evidence type="ECO:0000256" key="6">
    <source>
        <dbReference type="ARBA" id="ARBA00023134"/>
    </source>
</evidence>
<dbReference type="AlphaFoldDB" id="A0A4R8UYZ5"/>
<dbReference type="PROSITE" id="PS51712">
    <property type="entry name" value="G_ENGA"/>
    <property type="match status" value="2"/>
</dbReference>
<dbReference type="GO" id="GO:0042254">
    <property type="term" value="P:ribosome biogenesis"/>
    <property type="evidence" value="ECO:0007669"/>
    <property type="project" value="UniProtKB-KW"/>
</dbReference>
<evidence type="ECO:0000256" key="10">
    <source>
        <dbReference type="PROSITE-ProRule" id="PRU01049"/>
    </source>
</evidence>
<accession>A0A4R8UYZ5</accession>
<feature type="domain" description="EngA-type G" evidence="12">
    <location>
        <begin position="243"/>
        <end position="416"/>
    </location>
</feature>
<comment type="caution">
    <text evidence="13">The sequence shown here is derived from an EMBL/GenBank/DDBJ whole genome shotgun (WGS) entry which is preliminary data.</text>
</comment>
<gene>
    <name evidence="9" type="primary">der</name>
    <name evidence="13" type="ORF">E3O06_06835</name>
</gene>
<dbReference type="PANTHER" id="PTHR43834">
    <property type="entry name" value="GTPASE DER"/>
    <property type="match status" value="1"/>
</dbReference>
<evidence type="ECO:0000256" key="7">
    <source>
        <dbReference type="ARBA" id="ARBA00032345"/>
    </source>
</evidence>
<feature type="binding site" evidence="9">
    <location>
        <begin position="75"/>
        <end position="82"/>
    </location>
    <ligand>
        <name>GTP</name>
        <dbReference type="ChEBI" id="CHEBI:37565"/>
        <label>1</label>
    </ligand>
</feature>
<name>A0A4R8UYZ5_9MICO</name>
<dbReference type="NCBIfam" id="TIGR03594">
    <property type="entry name" value="GTPase_EngA"/>
    <property type="match status" value="1"/>
</dbReference>
<organism evidence="13 14">
    <name type="scientific">Cryobacterium glaciale</name>
    <dbReference type="NCBI Taxonomy" id="1259145"/>
    <lineage>
        <taxon>Bacteria</taxon>
        <taxon>Bacillati</taxon>
        <taxon>Actinomycetota</taxon>
        <taxon>Actinomycetes</taxon>
        <taxon>Micrococcales</taxon>
        <taxon>Microbacteriaceae</taxon>
        <taxon>Cryobacterium</taxon>
    </lineage>
</organism>
<dbReference type="SUPFAM" id="SSF52540">
    <property type="entry name" value="P-loop containing nucleoside triphosphate hydrolases"/>
    <property type="match status" value="2"/>
</dbReference>
<keyword evidence="4 11" id="KW-0677">Repeat</keyword>
<feature type="binding site" evidence="9">
    <location>
        <begin position="296"/>
        <end position="300"/>
    </location>
    <ligand>
        <name>GTP</name>
        <dbReference type="ChEBI" id="CHEBI:37565"/>
        <label>2</label>
    </ligand>
</feature>
<dbReference type="Pfam" id="PF01926">
    <property type="entry name" value="MMR_HSR1"/>
    <property type="match status" value="2"/>
</dbReference>
<dbReference type="GO" id="GO:0005525">
    <property type="term" value="F:GTP binding"/>
    <property type="evidence" value="ECO:0007669"/>
    <property type="project" value="UniProtKB-UniRule"/>
</dbReference>
<evidence type="ECO:0000256" key="9">
    <source>
        <dbReference type="HAMAP-Rule" id="MF_00195"/>
    </source>
</evidence>
<dbReference type="PANTHER" id="PTHR43834:SF6">
    <property type="entry name" value="GTPASE DER"/>
    <property type="match status" value="1"/>
</dbReference>
<evidence type="ECO:0000313" key="13">
    <source>
        <dbReference type="EMBL" id="TFB74810.1"/>
    </source>
</evidence>
<dbReference type="InterPro" id="IPR027417">
    <property type="entry name" value="P-loop_NTPase"/>
</dbReference>
<feature type="binding site" evidence="9">
    <location>
        <begin position="184"/>
        <end position="187"/>
    </location>
    <ligand>
        <name>GTP</name>
        <dbReference type="ChEBI" id="CHEBI:37565"/>
        <label>1</label>
    </ligand>
</feature>
<protein>
    <recommendedName>
        <fullName evidence="2 9">GTPase Der</fullName>
    </recommendedName>
    <alternativeName>
        <fullName evidence="7 9">GTP-binding protein EngA</fullName>
    </alternativeName>
</protein>
<dbReference type="FunFam" id="3.30.300.20:FF:000004">
    <property type="entry name" value="GTPase Der"/>
    <property type="match status" value="1"/>
</dbReference>
<dbReference type="FunFam" id="3.40.50.300:FF:000057">
    <property type="entry name" value="GTPase Der"/>
    <property type="match status" value="1"/>
</dbReference>
<proteinExistence type="inferred from homology"/>
<dbReference type="InterPro" id="IPR006073">
    <property type="entry name" value="GTP-bd"/>
</dbReference>
<dbReference type="EMBL" id="SOEY01000010">
    <property type="protein sequence ID" value="TFB74810.1"/>
    <property type="molecule type" value="Genomic_DNA"/>
</dbReference>
<dbReference type="InterPro" id="IPR031166">
    <property type="entry name" value="G_ENGA"/>
</dbReference>
<feature type="domain" description="EngA-type G" evidence="12">
    <location>
        <begin position="69"/>
        <end position="232"/>
    </location>
</feature>
<evidence type="ECO:0000256" key="5">
    <source>
        <dbReference type="ARBA" id="ARBA00022741"/>
    </source>
</evidence>
<keyword evidence="3 9" id="KW-0690">Ribosome biogenesis</keyword>
<feature type="binding site" evidence="9">
    <location>
        <begin position="122"/>
        <end position="126"/>
    </location>
    <ligand>
        <name>GTP</name>
        <dbReference type="ChEBI" id="CHEBI:37565"/>
        <label>1</label>
    </ligand>
</feature>
<dbReference type="HAMAP" id="MF_00195">
    <property type="entry name" value="GTPase_Der"/>
    <property type="match status" value="1"/>
</dbReference>
<dbReference type="FunFam" id="3.40.50.300:FF:000040">
    <property type="entry name" value="GTPase Der"/>
    <property type="match status" value="1"/>
</dbReference>
<evidence type="ECO:0000256" key="4">
    <source>
        <dbReference type="ARBA" id="ARBA00022737"/>
    </source>
</evidence>
<dbReference type="GO" id="GO:0043022">
    <property type="term" value="F:ribosome binding"/>
    <property type="evidence" value="ECO:0007669"/>
    <property type="project" value="TreeGrafter"/>
</dbReference>
<sequence length="503" mass="55659">MSNEYDDTSTALDTELAERLANLDEELATRRSAALRTDLDNYDLDEEDLDVLQAVTDDPDAIQYLPAVPVIAIVGRPNVGKSALVNRILGRREAVVEDTPGVTRDRVAYKGDWNERKFSLVDTGGWEPDAKGIDASVAAQAEIAIDLSDLVMFVVDSNVGPTSTDEAVVRMLRKSGKPVFLIANKVDDVRQEPEAASLWSLGLGQPWPVSALHGRGVADLLDAILLVLPEISNVAKQEVGGPRRVAILGRPNVGKSSLLNKVVGEERVVVNELAGTTRDPVDEQVELGGKVWRFVDTAGIRRRVHLSQGADFYASLRTSAALEKAEVAVVLLDVTEVISEQDIRVIDLVIESGRALVLAFNKWDQIDDDRRRYLEREIEQDLAHVAWAPRVNISAKTGRHMEKLVPALELALESWDTRIATGKFNAFLAELAAAHPHPVRSGKQPRILFGTQASSRPPTFVVFTTGFLDPGYRRYIQRRLREIYGFEGSPINLSMRVREKRKR</sequence>
<comment type="similarity">
    <text evidence="1 9 10 11">Belongs to the TRAFAC class TrmE-Era-EngA-EngB-Septin-like GTPase superfamily. EngA (Der) GTPase family.</text>
</comment>
<dbReference type="Gene3D" id="3.30.300.20">
    <property type="match status" value="1"/>
</dbReference>
<keyword evidence="6 9" id="KW-0342">GTP-binding</keyword>
<evidence type="ECO:0000256" key="3">
    <source>
        <dbReference type="ARBA" id="ARBA00022517"/>
    </source>
</evidence>
<dbReference type="RefSeq" id="WP_134502241.1">
    <property type="nucleotide sequence ID" value="NZ_SOEY01000010.1"/>
</dbReference>
<evidence type="ECO:0000256" key="11">
    <source>
        <dbReference type="RuleBase" id="RU004481"/>
    </source>
</evidence>
<evidence type="ECO:0000256" key="2">
    <source>
        <dbReference type="ARBA" id="ARBA00020953"/>
    </source>
</evidence>
<evidence type="ECO:0000313" key="14">
    <source>
        <dbReference type="Proteomes" id="UP000298173"/>
    </source>
</evidence>
<dbReference type="OrthoDB" id="9805918at2"/>
<dbReference type="Proteomes" id="UP000298173">
    <property type="component" value="Unassembled WGS sequence"/>
</dbReference>
<feature type="binding site" evidence="9">
    <location>
        <begin position="249"/>
        <end position="256"/>
    </location>
    <ligand>
        <name>GTP</name>
        <dbReference type="ChEBI" id="CHEBI:37565"/>
        <label>2</label>
    </ligand>
</feature>
<dbReference type="CDD" id="cd01894">
    <property type="entry name" value="EngA1"/>
    <property type="match status" value="1"/>
</dbReference>